<evidence type="ECO:0000259" key="1">
    <source>
        <dbReference type="Pfam" id="PF02426"/>
    </source>
</evidence>
<dbReference type="EMBL" id="JABBJJ010000119">
    <property type="protein sequence ID" value="NMO18032.1"/>
    <property type="molecule type" value="Genomic_DNA"/>
</dbReference>
<feature type="domain" description="Muconolactone isomerase" evidence="1">
    <location>
        <begin position="9"/>
        <end position="84"/>
    </location>
</feature>
<reference evidence="2 3" key="1">
    <citation type="submission" date="2020-04" db="EMBL/GenBank/DDBJ databases">
        <title>Draft genome of Pyxidicoccus fallax type strain.</title>
        <authorList>
            <person name="Whitworth D.E."/>
        </authorList>
    </citation>
    <scope>NUCLEOTIDE SEQUENCE [LARGE SCALE GENOMIC DNA]</scope>
    <source>
        <strain evidence="2 3">DSM 14698</strain>
    </source>
</reference>
<evidence type="ECO:0000313" key="3">
    <source>
        <dbReference type="Proteomes" id="UP000518300"/>
    </source>
</evidence>
<dbReference type="Proteomes" id="UP000518300">
    <property type="component" value="Unassembled WGS sequence"/>
</dbReference>
<dbReference type="Pfam" id="PF02426">
    <property type="entry name" value="MIase"/>
    <property type="match status" value="1"/>
</dbReference>
<dbReference type="InterPro" id="IPR011008">
    <property type="entry name" value="Dimeric_a/b-barrel"/>
</dbReference>
<accession>A0A848LK01</accession>
<dbReference type="GO" id="GO:0016853">
    <property type="term" value="F:isomerase activity"/>
    <property type="evidence" value="ECO:0007669"/>
    <property type="project" value="UniProtKB-KW"/>
</dbReference>
<sequence>MLIACITQEDPRHLSASHVEELRERERRYYLGLRAEGKLHSYFVRRGGGGNVLIFDVASHEELHRLVLMGPLSMFQKSQVFPLMALQSLGNLTHAMAENA</sequence>
<dbReference type="SUPFAM" id="SSF54909">
    <property type="entry name" value="Dimeric alpha+beta barrel"/>
    <property type="match status" value="1"/>
</dbReference>
<evidence type="ECO:0000313" key="2">
    <source>
        <dbReference type="EMBL" id="NMO18032.1"/>
    </source>
</evidence>
<organism evidence="2 3">
    <name type="scientific">Pyxidicoccus fallax</name>
    <dbReference type="NCBI Taxonomy" id="394095"/>
    <lineage>
        <taxon>Bacteria</taxon>
        <taxon>Pseudomonadati</taxon>
        <taxon>Myxococcota</taxon>
        <taxon>Myxococcia</taxon>
        <taxon>Myxococcales</taxon>
        <taxon>Cystobacterineae</taxon>
        <taxon>Myxococcaceae</taxon>
        <taxon>Pyxidicoccus</taxon>
    </lineage>
</organism>
<dbReference type="InterPro" id="IPR026029">
    <property type="entry name" value="MLI_dom"/>
</dbReference>
<keyword evidence="3" id="KW-1185">Reference proteome</keyword>
<dbReference type="Gene3D" id="3.30.70.1060">
    <property type="entry name" value="Dimeric alpha+beta barrel"/>
    <property type="match status" value="1"/>
</dbReference>
<keyword evidence="2" id="KW-0413">Isomerase</keyword>
<dbReference type="RefSeq" id="WP_169347308.1">
    <property type="nucleotide sequence ID" value="NZ_JABBJJ010000119.1"/>
</dbReference>
<dbReference type="AlphaFoldDB" id="A0A848LK01"/>
<gene>
    <name evidence="2" type="ORF">HG543_24695</name>
</gene>
<name>A0A848LK01_9BACT</name>
<proteinExistence type="predicted"/>
<protein>
    <submittedName>
        <fullName evidence="2">Muconolactone delta-isomerase</fullName>
    </submittedName>
</protein>
<comment type="caution">
    <text evidence="2">The sequence shown here is derived from an EMBL/GenBank/DDBJ whole genome shotgun (WGS) entry which is preliminary data.</text>
</comment>